<evidence type="ECO:0000313" key="3">
    <source>
        <dbReference type="Proteomes" id="UP001603857"/>
    </source>
</evidence>
<comment type="caution">
    <text evidence="2">The sequence shown here is derived from an EMBL/GenBank/DDBJ whole genome shotgun (WGS) entry which is preliminary data.</text>
</comment>
<evidence type="ECO:0000256" key="1">
    <source>
        <dbReference type="SAM" id="Phobius"/>
    </source>
</evidence>
<dbReference type="AlphaFoldDB" id="A0ABD1NLI6"/>
<dbReference type="InterPro" id="IPR055301">
    <property type="entry name" value="Lea14-like_2"/>
</dbReference>
<dbReference type="EMBL" id="JBGMDY010000001">
    <property type="protein sequence ID" value="KAL2348005.1"/>
    <property type="molecule type" value="Genomic_DNA"/>
</dbReference>
<gene>
    <name evidence="2" type="ORF">Fmac_002005</name>
</gene>
<keyword evidence="1" id="KW-0472">Membrane</keyword>
<keyword evidence="1" id="KW-0812">Transmembrane</keyword>
<name>A0ABD1NLI6_9FABA</name>
<evidence type="ECO:0000313" key="2">
    <source>
        <dbReference type="EMBL" id="KAL2348005.1"/>
    </source>
</evidence>
<feature type="transmembrane region" description="Helical" evidence="1">
    <location>
        <begin position="39"/>
        <end position="62"/>
    </location>
</feature>
<keyword evidence="1" id="KW-1133">Transmembrane helix</keyword>
<sequence>MMAKCMSNGEGEPRACNITTEELVAMYPSRKQEKKTSKCLVYTLACFVTLFSVWFVFASIVLRVADPEIEFRSASLMHSTNHYSVSSHSHTFNVTMIARVTLFNPNFGPFHFGDSTVSVLYGDSTVGASDLEGAKWSLDKPRNSVSSYT</sequence>
<dbReference type="PANTHER" id="PTHR31852">
    <property type="entry name" value="LATE EMBRYOGENESIS ABUNDANT (LEA) HYDROXYPROLINE-RICH GLYCOPROTEIN FAMILY"/>
    <property type="match status" value="1"/>
</dbReference>
<organism evidence="2 3">
    <name type="scientific">Flemingia macrophylla</name>
    <dbReference type="NCBI Taxonomy" id="520843"/>
    <lineage>
        <taxon>Eukaryota</taxon>
        <taxon>Viridiplantae</taxon>
        <taxon>Streptophyta</taxon>
        <taxon>Embryophyta</taxon>
        <taxon>Tracheophyta</taxon>
        <taxon>Spermatophyta</taxon>
        <taxon>Magnoliopsida</taxon>
        <taxon>eudicotyledons</taxon>
        <taxon>Gunneridae</taxon>
        <taxon>Pentapetalae</taxon>
        <taxon>rosids</taxon>
        <taxon>fabids</taxon>
        <taxon>Fabales</taxon>
        <taxon>Fabaceae</taxon>
        <taxon>Papilionoideae</taxon>
        <taxon>50 kb inversion clade</taxon>
        <taxon>NPAAA clade</taxon>
        <taxon>indigoferoid/millettioid clade</taxon>
        <taxon>Phaseoleae</taxon>
        <taxon>Flemingia</taxon>
    </lineage>
</organism>
<proteinExistence type="predicted"/>
<keyword evidence="3" id="KW-1185">Reference proteome</keyword>
<dbReference type="Proteomes" id="UP001603857">
    <property type="component" value="Unassembled WGS sequence"/>
</dbReference>
<reference evidence="2 3" key="1">
    <citation type="submission" date="2024-08" db="EMBL/GenBank/DDBJ databases">
        <title>Insights into the chromosomal genome structure of Flemingia macrophylla.</title>
        <authorList>
            <person name="Ding Y."/>
            <person name="Zhao Y."/>
            <person name="Bi W."/>
            <person name="Wu M."/>
            <person name="Zhao G."/>
            <person name="Gong Y."/>
            <person name="Li W."/>
            <person name="Zhang P."/>
        </authorList>
    </citation>
    <scope>NUCLEOTIDE SEQUENCE [LARGE SCALE GENOMIC DNA]</scope>
    <source>
        <strain evidence="2">DYQJB</strain>
        <tissue evidence="2">Leaf</tissue>
    </source>
</reference>
<accession>A0ABD1NLI6</accession>
<protein>
    <recommendedName>
        <fullName evidence="4">Late embryogenesis abundant protein LEA-2 subgroup domain-containing protein</fullName>
    </recommendedName>
</protein>
<evidence type="ECO:0008006" key="4">
    <source>
        <dbReference type="Google" id="ProtNLM"/>
    </source>
</evidence>